<feature type="compositionally biased region" description="Polar residues" evidence="1">
    <location>
        <begin position="62"/>
        <end position="73"/>
    </location>
</feature>
<feature type="region of interest" description="Disordered" evidence="1">
    <location>
        <begin position="556"/>
        <end position="612"/>
    </location>
</feature>
<feature type="region of interest" description="Disordered" evidence="1">
    <location>
        <begin position="339"/>
        <end position="364"/>
    </location>
</feature>
<name>A0A8A1MLC2_AJECA</name>
<feature type="compositionally biased region" description="Basic and acidic residues" evidence="1">
    <location>
        <begin position="40"/>
        <end position="55"/>
    </location>
</feature>
<dbReference type="PANTHER" id="PTHR23389:SF21">
    <property type="entry name" value="ATPASE FAMILY AAA DOMAIN-CONTAINING PROTEIN 5"/>
    <property type="match status" value="1"/>
</dbReference>
<dbReference type="SUPFAM" id="SSF52540">
    <property type="entry name" value="P-loop containing nucleoside triphosphate hydrolases"/>
    <property type="match status" value="1"/>
</dbReference>
<evidence type="ECO:0000259" key="2">
    <source>
        <dbReference type="SMART" id="SM00382"/>
    </source>
</evidence>
<feature type="compositionally biased region" description="Basic residues" evidence="1">
    <location>
        <begin position="232"/>
        <end position="246"/>
    </location>
</feature>
<dbReference type="InterPro" id="IPR027417">
    <property type="entry name" value="P-loop_NTPase"/>
</dbReference>
<dbReference type="GO" id="GO:0003677">
    <property type="term" value="F:DNA binding"/>
    <property type="evidence" value="ECO:0007669"/>
    <property type="project" value="TreeGrafter"/>
</dbReference>
<evidence type="ECO:0000313" key="3">
    <source>
        <dbReference type="EMBL" id="QSS65382.1"/>
    </source>
</evidence>
<proteinExistence type="predicted"/>
<reference evidence="3" key="1">
    <citation type="submission" date="2021-01" db="EMBL/GenBank/DDBJ databases">
        <title>Chromosome-level genome assembly of a human fungal pathogen reveals clustering of transcriptionally co-regulated genes.</title>
        <authorList>
            <person name="Voorhies M."/>
            <person name="Cohen S."/>
            <person name="Shea T.P."/>
            <person name="Petrus S."/>
            <person name="Munoz J.F."/>
            <person name="Poplawski S."/>
            <person name="Goldman W.E."/>
            <person name="Michael T."/>
            <person name="Cuomo C.A."/>
            <person name="Sil A."/>
            <person name="Beyhan S."/>
        </authorList>
    </citation>
    <scope>NUCLEOTIDE SEQUENCE</scope>
    <source>
        <strain evidence="3">WU24</strain>
    </source>
</reference>
<dbReference type="GO" id="GO:0005634">
    <property type="term" value="C:nucleus"/>
    <property type="evidence" value="ECO:0007669"/>
    <property type="project" value="TreeGrafter"/>
</dbReference>
<dbReference type="EMBL" id="CP069115">
    <property type="protein sequence ID" value="QSS65382.1"/>
    <property type="molecule type" value="Genomic_DNA"/>
</dbReference>
<dbReference type="InterPro" id="IPR003593">
    <property type="entry name" value="AAA+_ATPase"/>
</dbReference>
<dbReference type="CDD" id="cd00009">
    <property type="entry name" value="AAA"/>
    <property type="match status" value="1"/>
</dbReference>
<feature type="compositionally biased region" description="Polar residues" evidence="1">
    <location>
        <begin position="181"/>
        <end position="192"/>
    </location>
</feature>
<evidence type="ECO:0000256" key="1">
    <source>
        <dbReference type="SAM" id="MobiDB-lite"/>
    </source>
</evidence>
<protein>
    <submittedName>
        <fullName evidence="3">Telomere length regulation protein elg1</fullName>
    </submittedName>
</protein>
<dbReference type="Gene3D" id="3.40.50.300">
    <property type="entry name" value="P-loop containing nucleotide triphosphate hydrolases"/>
    <property type="match status" value="1"/>
</dbReference>
<dbReference type="Pfam" id="PF00004">
    <property type="entry name" value="AAA"/>
    <property type="match status" value="1"/>
</dbReference>
<organism evidence="3 4">
    <name type="scientific">Ajellomyces capsulatus</name>
    <name type="common">Darling's disease fungus</name>
    <name type="synonym">Histoplasma capsulatum</name>
    <dbReference type="NCBI Taxonomy" id="5037"/>
    <lineage>
        <taxon>Eukaryota</taxon>
        <taxon>Fungi</taxon>
        <taxon>Dikarya</taxon>
        <taxon>Ascomycota</taxon>
        <taxon>Pezizomycotina</taxon>
        <taxon>Eurotiomycetes</taxon>
        <taxon>Eurotiomycetidae</taxon>
        <taxon>Onygenales</taxon>
        <taxon>Ajellomycetaceae</taxon>
        <taxon>Histoplasma</taxon>
    </lineage>
</organism>
<feature type="region of interest" description="Disordered" evidence="1">
    <location>
        <begin position="741"/>
        <end position="770"/>
    </location>
</feature>
<feature type="region of interest" description="Disordered" evidence="1">
    <location>
        <begin position="181"/>
        <end position="247"/>
    </location>
</feature>
<dbReference type="InterPro" id="IPR003959">
    <property type="entry name" value="ATPase_AAA_core"/>
</dbReference>
<dbReference type="VEuPathDB" id="FungiDB:I7I51_06224"/>
<evidence type="ECO:0000313" key="4">
    <source>
        <dbReference type="Proteomes" id="UP000663671"/>
    </source>
</evidence>
<dbReference type="Proteomes" id="UP000663671">
    <property type="component" value="Chromosome 3"/>
</dbReference>
<feature type="domain" description="AAA+ ATPase" evidence="2">
    <location>
        <begin position="646"/>
        <end position="845"/>
    </location>
</feature>
<gene>
    <name evidence="3" type="primary">ELG1</name>
    <name evidence="3" type="ORF">I7I51_06224</name>
</gene>
<dbReference type="PANTHER" id="PTHR23389">
    <property type="entry name" value="CHROMOSOME TRANSMISSION FIDELITY FACTOR 18"/>
    <property type="match status" value="1"/>
</dbReference>
<dbReference type="GO" id="GO:0005524">
    <property type="term" value="F:ATP binding"/>
    <property type="evidence" value="ECO:0007669"/>
    <property type="project" value="InterPro"/>
</dbReference>
<feature type="region of interest" description="Disordered" evidence="1">
    <location>
        <begin position="151"/>
        <end position="170"/>
    </location>
</feature>
<dbReference type="GO" id="GO:0016887">
    <property type="term" value="F:ATP hydrolysis activity"/>
    <property type="evidence" value="ECO:0007669"/>
    <property type="project" value="InterPro"/>
</dbReference>
<dbReference type="AlphaFoldDB" id="A0A8A1MLC2"/>
<dbReference type="OrthoDB" id="10064318at2759"/>
<accession>A0A8A1MLC2</accession>
<sequence length="1237" mass="136972">MAAIALERVMGQHDQRTLHPFFGKGPKDTDLPSSKCKPLRSLEPEGRVPVRKDIVKILIDPTSGSDSPNQSCEKPSARGSRKRDKQLQLPLTSNVHEPQPITRDEDVNGSRKKRRKTYTPESAGQITEEPLCQHTVQQNPAPSLGAQLEAAARNEADAVEQQSGNQSGVEVPAAVVVSEELQNQPSSSSSVNIHPKSDDPPIKTLRLNPNGKLLNSPVRSKSTPRDPDGPNKKKKSVSQKRSKKHSVLVSLNYGANEESRSSIGQQINEIIGGRKRYPLSRDVVCDLLPSHPSQQSSKPTHPFFLGKAAAQITEAKCEQGEDIATDRLACAQNGRAAATNQLSDQGPQHSQQTSNLSQQGNYSNATAAKARSLLPQNIDPTDPIWPPRGAVHVRGLPPNDDNNFSLVDFEERKAKGLVASIPEYENILCVKSRLFSHIIGSDIRSAVLRSPKKKICTRDTFMGIVMSRLGLAPMPTEMIGENVHRQRTSIPYTSHPAVAQVLSSVRSSTTAFDQGESDDSPWTQKYAPNRADSVLQLGTEAMVLKRWLRNLTVSTVSSGASENDGKQTKKIPGESAKLKKRRKRPKDLDEFIVSSDDDAPPQMDEIGTPNDEDELAGGVTISNKRTVVRSDSPIRDTKSAFENRLVANSILISGPSGCGKTAAVHAVAKELGFEIFEINAGSRRSARDVVERVGNMTQNHLVQLLGQVDDKSRTAPSLKPMFSTHNSEPGKQSTVKTFFGRNMNTPETKRGDMDDEPSFSGRGPFPKAQPSQKQSLILLEEVDILFEEDKQFWSGVLTLISQSKRPFILTCNDERLVPLEQLKPHAILRFRQPPRDLAVDYLLLLAANEGHILDREWISELYTVMRLDLRAAIMQLNFWCQMGVGSKKSGLDWFTMLPVRHNNQTHEDNRPKIVSTDTYVHGMGLVCQDLTCDDDAYERRNQLMFECLGQWQIGLMDWHESNMYRDELRGHDGQSRLEALVQESQKADMMANLDMICRGSPESPTDDVFDLSWPKITSKRRSTYTEGYKLLQTDLLADYACLATKIGVAMTVLLDNSFHDSSPSSDENTIIQQTLEKFSSHKPVYLNQSILRNTFEPIMDDSDPFNAPSGRQSFSFDGGAAPISEDLAPYIRAIVAFDLRLEQHRLALSGPLPHDSKSSKRIRTTRSSLAALEGGDKASVRKDRWFTGKLNTSNVLATGCPEWQDALRWKIQRISVSEGGNQSMDQQDVASSSEGGI</sequence>
<dbReference type="SMART" id="SM00382">
    <property type="entry name" value="AAA"/>
    <property type="match status" value="1"/>
</dbReference>
<feature type="region of interest" description="Disordered" evidence="1">
    <location>
        <begin position="1"/>
        <end position="131"/>
    </location>
</feature>
<feature type="region of interest" description="Disordered" evidence="1">
    <location>
        <begin position="1218"/>
        <end position="1237"/>
    </location>
</feature>